<dbReference type="PANTHER" id="PTHR33166">
    <property type="entry name" value="GAG_P30 DOMAIN-CONTAINING PROTEIN"/>
    <property type="match status" value="1"/>
</dbReference>
<dbReference type="CDD" id="cd09273">
    <property type="entry name" value="RNase_HI_RT_Bel"/>
    <property type="match status" value="1"/>
</dbReference>
<dbReference type="Gene3D" id="1.10.375.10">
    <property type="entry name" value="Human Immunodeficiency Virus Type 1 Capsid Protein"/>
    <property type="match status" value="2"/>
</dbReference>
<dbReference type="Pfam" id="PF00075">
    <property type="entry name" value="RNase_H"/>
    <property type="match status" value="1"/>
</dbReference>
<dbReference type="Gene3D" id="3.30.420.10">
    <property type="entry name" value="Ribonuclease H-like superfamily/Ribonuclease H"/>
    <property type="match status" value="1"/>
</dbReference>
<feature type="region of interest" description="Disordered" evidence="1">
    <location>
        <begin position="1"/>
        <end position="98"/>
    </location>
</feature>
<dbReference type="Proteomes" id="UP000276834">
    <property type="component" value="Unassembled WGS sequence"/>
</dbReference>
<dbReference type="Pfam" id="PF02093">
    <property type="entry name" value="Gag_p30"/>
    <property type="match status" value="2"/>
</dbReference>
<dbReference type="AlphaFoldDB" id="A0A3L8Q915"/>
<feature type="domain" description="RNase H type-1" evidence="2">
    <location>
        <begin position="605"/>
        <end position="751"/>
    </location>
</feature>
<feature type="compositionally biased region" description="Polar residues" evidence="1">
    <location>
        <begin position="57"/>
        <end position="80"/>
    </location>
</feature>
<dbReference type="SUPFAM" id="SSF53098">
    <property type="entry name" value="Ribonuclease H-like"/>
    <property type="match status" value="1"/>
</dbReference>
<dbReference type="Gene3D" id="1.10.340.70">
    <property type="match status" value="1"/>
</dbReference>
<evidence type="ECO:0000256" key="1">
    <source>
        <dbReference type="SAM" id="MobiDB-lite"/>
    </source>
</evidence>
<feature type="region of interest" description="Disordered" evidence="1">
    <location>
        <begin position="940"/>
        <end position="1025"/>
    </location>
</feature>
<accession>A0A3L8Q915</accession>
<feature type="compositionally biased region" description="Polar residues" evidence="1">
    <location>
        <begin position="985"/>
        <end position="1008"/>
    </location>
</feature>
<dbReference type="InterPro" id="IPR041577">
    <property type="entry name" value="RT_RNaseH_2"/>
</dbReference>
<feature type="non-terminal residue" evidence="3">
    <location>
        <position position="1249"/>
    </location>
</feature>
<protein>
    <recommendedName>
        <fullName evidence="2">RNase H type-1 domain-containing protein</fullName>
    </recommendedName>
</protein>
<reference evidence="3 4" key="1">
    <citation type="journal article" date="2018" name="Proc. R. Soc. B">
        <title>A non-coding region near Follistatin controls head colour polymorphism in the Gouldian finch.</title>
        <authorList>
            <person name="Toomey M.B."/>
            <person name="Marques C.I."/>
            <person name="Andrade P."/>
            <person name="Araujo P.M."/>
            <person name="Sabatino S."/>
            <person name="Gazda M.A."/>
            <person name="Afonso S."/>
            <person name="Lopes R.J."/>
            <person name="Corbo J.C."/>
            <person name="Carneiro M."/>
        </authorList>
    </citation>
    <scope>NUCLEOTIDE SEQUENCE [LARGE SCALE GENOMIC DNA]</scope>
    <source>
        <strain evidence="3">Red01</strain>
        <tissue evidence="3">Muscle</tissue>
    </source>
</reference>
<dbReference type="PROSITE" id="PS50879">
    <property type="entry name" value="RNASE_H_1"/>
    <property type="match status" value="1"/>
</dbReference>
<dbReference type="InterPro" id="IPR036397">
    <property type="entry name" value="RNaseH_sf"/>
</dbReference>
<dbReference type="GO" id="GO:0004523">
    <property type="term" value="F:RNA-DNA hybrid ribonuclease activity"/>
    <property type="evidence" value="ECO:0007669"/>
    <property type="project" value="InterPro"/>
</dbReference>
<dbReference type="InterPro" id="IPR003036">
    <property type="entry name" value="Gag_P30"/>
</dbReference>
<organism evidence="3 4">
    <name type="scientific">Chloebia gouldiae</name>
    <name type="common">Gouldian finch</name>
    <name type="synonym">Erythrura gouldiae</name>
    <dbReference type="NCBI Taxonomy" id="44316"/>
    <lineage>
        <taxon>Eukaryota</taxon>
        <taxon>Metazoa</taxon>
        <taxon>Chordata</taxon>
        <taxon>Craniata</taxon>
        <taxon>Vertebrata</taxon>
        <taxon>Euteleostomi</taxon>
        <taxon>Archelosauria</taxon>
        <taxon>Archosauria</taxon>
        <taxon>Dinosauria</taxon>
        <taxon>Saurischia</taxon>
        <taxon>Theropoda</taxon>
        <taxon>Coelurosauria</taxon>
        <taxon>Aves</taxon>
        <taxon>Neognathae</taxon>
        <taxon>Neoaves</taxon>
        <taxon>Telluraves</taxon>
        <taxon>Australaves</taxon>
        <taxon>Passeriformes</taxon>
        <taxon>Passeroidea</taxon>
        <taxon>Passeridae</taxon>
        <taxon>Chloebia</taxon>
    </lineage>
</organism>
<evidence type="ECO:0000259" key="2">
    <source>
        <dbReference type="PROSITE" id="PS50879"/>
    </source>
</evidence>
<gene>
    <name evidence="3" type="ORF">DV515_00017897</name>
</gene>
<dbReference type="InterPro" id="IPR043502">
    <property type="entry name" value="DNA/RNA_pol_sf"/>
</dbReference>
<proteinExistence type="predicted"/>
<dbReference type="GO" id="GO:0003676">
    <property type="term" value="F:nucleic acid binding"/>
    <property type="evidence" value="ECO:0007669"/>
    <property type="project" value="InterPro"/>
</dbReference>
<feature type="compositionally biased region" description="Acidic residues" evidence="1">
    <location>
        <begin position="963"/>
        <end position="983"/>
    </location>
</feature>
<dbReference type="InterPro" id="IPR002156">
    <property type="entry name" value="RNaseH_domain"/>
</dbReference>
<dbReference type="Gene3D" id="3.10.20.370">
    <property type="match status" value="1"/>
</dbReference>
<comment type="caution">
    <text evidence="3">The sequence shown here is derived from an EMBL/GenBank/DDBJ whole genome shotgun (WGS) entry which is preliminary data.</text>
</comment>
<dbReference type="SUPFAM" id="SSF47943">
    <property type="entry name" value="Retrovirus capsid protein, N-terminal core domain"/>
    <property type="match status" value="2"/>
</dbReference>
<dbReference type="GO" id="GO:0019068">
    <property type="term" value="P:virion assembly"/>
    <property type="evidence" value="ECO:0007669"/>
    <property type="project" value="InterPro"/>
</dbReference>
<dbReference type="EMBL" id="QUSF01001906">
    <property type="protein sequence ID" value="RLV63805.1"/>
    <property type="molecule type" value="Genomic_DNA"/>
</dbReference>
<keyword evidence="4" id="KW-1185">Reference proteome</keyword>
<dbReference type="OrthoDB" id="9950135at2759"/>
<sequence length="1249" mass="141643">MKCAAKSSRREEDLSLAIAPSAPPLSRERLGQEREEVESDTDEEEDEREVTDFDDSPGSQGNIQTPAASNSQARSPNKQRTPIAARTRHGRRNNEGPHMIAPLREAMGPQGGRVLIKVPFSPGDLVIWKQSAGSYREDPERVARVVKMVIKTQNPDWNDLQVLLDTIMDSTEKEMVLRATKERAREEIKLRRNREQGYEGTVDELVPSDDPEWNPNSADGYRAIRKYQELLVEGVRTGMPKTLNWSKLYSVRQEKNESPSAFLERLKETARRYTNLEIDEEPGGRVKLEIPDEEIGKIFVIQEVDPTPIPDEISNAVVPWDRGTCVNLTIALLNMLGQAGYRVSKEKAQLVRKSVLYLGCELAQGQRRLGTNRVEAICSIPLPRSHQELRSFLGMVGWCRLWILNFGLIAKPLYEALKEPQLDWTPVRKKAFLDLKQALKEAPALGLPDLNKDFQLYVYERQKLALGVLTQKLGSWKRPVGYFSKQLDAVSTGWPPCLRAVAATVLLIQEARKLTLGRKIDVYVPHMVMAVLEQKGSHWLSSSRMLQYQAILKEQDDVQLQTTSHLNPAEFLRSEVIEDELVHDCVEMIEQVYSSRQDLKDEPLDTADWELFTDGSSFVENRTRYAGYSVVTVFQVIEAQALTPGTSAQKAEIIGLTRALILSTGRKVNIWRDSKYAFGVVHIHGALWRERGLLSSQGTAIKHQEEVVALLDAVHKPEQVAVMHVRGHQKEDGKIFQGNRLADAAAREAARQVWTQMALIPTRTNPANPYLQQPPRYSREDEKLAALLKANKNATVWYVTNTGQVVVPSWIMKAILVAEHNKSHWGAEALVKFLKSEIVSNRMLSLAKRVNAMCSGWATDVLVGSLGADRKTKRKLRRENEKWDEIPYLDLFYYLGQKTEWQKECGIMALKVEDSQYECSGCKTREVCMKCAAKSSRREEDLSLAIAPSAPPLSRERLGQEREEVESDTDEEEDEREVTDFDDSPGSQGNIQTPAASNSQARSPNKQRTPIAARTRHGRRNNEGPHMIAPLREAMGPQGGRVLIKVPFSPGDLVIWKQSAGSYREDPERVARVVKMVIKTQNPDWNDLQVLLDTIMDSTEKEMVLRATKERAREEIKLRRNREQGYEGTVDELVPSDDPEWNPNSADGYRAIRKYQELLVEGVRTGMPKTLNWSKLYSVRQEKNESPSAFLERLKETARRYTNLEIDEEPGQLQLALLFMGQSQEDIRKKLQKLEGDDTRKVDKMLEVA</sequence>
<dbReference type="InterPro" id="IPR043128">
    <property type="entry name" value="Rev_trsase/Diguanyl_cyclase"/>
</dbReference>
<evidence type="ECO:0000313" key="4">
    <source>
        <dbReference type="Proteomes" id="UP000276834"/>
    </source>
</evidence>
<dbReference type="Pfam" id="PF17919">
    <property type="entry name" value="RT_RNaseH_2"/>
    <property type="match status" value="1"/>
</dbReference>
<dbReference type="Gene3D" id="3.30.70.270">
    <property type="match status" value="2"/>
</dbReference>
<dbReference type="InterPro" id="IPR012337">
    <property type="entry name" value="RNaseH-like_sf"/>
</dbReference>
<feature type="compositionally biased region" description="Acidic residues" evidence="1">
    <location>
        <begin position="35"/>
        <end position="55"/>
    </location>
</feature>
<name>A0A3L8Q915_CHLGU</name>
<evidence type="ECO:0000313" key="3">
    <source>
        <dbReference type="EMBL" id="RLV63805.1"/>
    </source>
</evidence>
<dbReference type="GO" id="GO:0006259">
    <property type="term" value="P:DNA metabolic process"/>
    <property type="evidence" value="ECO:0007669"/>
    <property type="project" value="UniProtKB-ARBA"/>
</dbReference>
<dbReference type="InterPro" id="IPR050462">
    <property type="entry name" value="Retroviral_Gag-Pol_poly"/>
</dbReference>
<dbReference type="SUPFAM" id="SSF56672">
    <property type="entry name" value="DNA/RNA polymerases"/>
    <property type="match status" value="1"/>
</dbReference>
<dbReference type="InterPro" id="IPR008919">
    <property type="entry name" value="Retrov_capsid_N"/>
</dbReference>